<evidence type="ECO:0000313" key="1">
    <source>
        <dbReference type="EMBL" id="KAI7990863.1"/>
    </source>
</evidence>
<name>A0ACC0FRF9_9ERIC</name>
<protein>
    <submittedName>
        <fullName evidence="1">Uncharacterized protein</fullName>
    </submittedName>
</protein>
<gene>
    <name evidence="1" type="ORF">LOK49_LG12G02222</name>
</gene>
<comment type="caution">
    <text evidence="1">The sequence shown here is derived from an EMBL/GenBank/DDBJ whole genome shotgun (WGS) entry which is preliminary data.</text>
</comment>
<proteinExistence type="predicted"/>
<accession>A0ACC0FRF9</accession>
<dbReference type="Proteomes" id="UP001060215">
    <property type="component" value="Chromosome 13"/>
</dbReference>
<keyword evidence="2" id="KW-1185">Reference proteome</keyword>
<organism evidence="1 2">
    <name type="scientific">Camellia lanceoleosa</name>
    <dbReference type="NCBI Taxonomy" id="1840588"/>
    <lineage>
        <taxon>Eukaryota</taxon>
        <taxon>Viridiplantae</taxon>
        <taxon>Streptophyta</taxon>
        <taxon>Embryophyta</taxon>
        <taxon>Tracheophyta</taxon>
        <taxon>Spermatophyta</taxon>
        <taxon>Magnoliopsida</taxon>
        <taxon>eudicotyledons</taxon>
        <taxon>Gunneridae</taxon>
        <taxon>Pentapetalae</taxon>
        <taxon>asterids</taxon>
        <taxon>Ericales</taxon>
        <taxon>Theaceae</taxon>
        <taxon>Camellia</taxon>
    </lineage>
</organism>
<dbReference type="EMBL" id="CM045770">
    <property type="protein sequence ID" value="KAI7990863.1"/>
    <property type="molecule type" value="Genomic_DNA"/>
</dbReference>
<evidence type="ECO:0000313" key="2">
    <source>
        <dbReference type="Proteomes" id="UP001060215"/>
    </source>
</evidence>
<reference evidence="1 2" key="1">
    <citation type="journal article" date="2022" name="Plant J.">
        <title>Chromosome-level genome of Camellia lanceoleosa provides a valuable resource for understanding genome evolution and self-incompatibility.</title>
        <authorList>
            <person name="Gong W."/>
            <person name="Xiao S."/>
            <person name="Wang L."/>
            <person name="Liao Z."/>
            <person name="Chang Y."/>
            <person name="Mo W."/>
            <person name="Hu G."/>
            <person name="Li W."/>
            <person name="Zhao G."/>
            <person name="Zhu H."/>
            <person name="Hu X."/>
            <person name="Ji K."/>
            <person name="Xiang X."/>
            <person name="Song Q."/>
            <person name="Yuan D."/>
            <person name="Jin S."/>
            <person name="Zhang L."/>
        </authorList>
    </citation>
    <scope>NUCLEOTIDE SEQUENCE [LARGE SCALE GENOMIC DNA]</scope>
    <source>
        <strain evidence="1">SQ_2022a</strain>
    </source>
</reference>
<sequence>MSIKRKKGAGRAGQCNFVPASVHVSRVVNRSQELSWLWMEMTSDDIKVIAHGINVADVKKLQDVGIYTCNGLMMYTKGEQLESVQL</sequence>